<dbReference type="EMBL" id="GBXM01000860">
    <property type="protein sequence ID" value="JAI07718.1"/>
    <property type="molecule type" value="Transcribed_RNA"/>
</dbReference>
<proteinExistence type="predicted"/>
<evidence type="ECO:0000313" key="1">
    <source>
        <dbReference type="EMBL" id="JAI07718.1"/>
    </source>
</evidence>
<reference evidence="1" key="1">
    <citation type="submission" date="2014-11" db="EMBL/GenBank/DDBJ databases">
        <authorList>
            <person name="Amaro Gonzalez C."/>
        </authorList>
    </citation>
    <scope>NUCLEOTIDE SEQUENCE</scope>
</reference>
<name>A0A0E9XYA5_ANGAN</name>
<dbReference type="AlphaFoldDB" id="A0A0E9XYA5"/>
<reference evidence="1" key="2">
    <citation type="journal article" date="2015" name="Fish Shellfish Immunol.">
        <title>Early steps in the European eel (Anguilla anguilla)-Vibrio vulnificus interaction in the gills: Role of the RtxA13 toxin.</title>
        <authorList>
            <person name="Callol A."/>
            <person name="Pajuelo D."/>
            <person name="Ebbesson L."/>
            <person name="Teles M."/>
            <person name="MacKenzie S."/>
            <person name="Amaro C."/>
        </authorList>
    </citation>
    <scope>NUCLEOTIDE SEQUENCE</scope>
</reference>
<sequence>MTLLQRMRNSRMERKCFM</sequence>
<protein>
    <submittedName>
        <fullName evidence="1">Uncharacterized protein</fullName>
    </submittedName>
</protein>
<accession>A0A0E9XYA5</accession>
<organism evidence="1">
    <name type="scientific">Anguilla anguilla</name>
    <name type="common">European freshwater eel</name>
    <name type="synonym">Muraena anguilla</name>
    <dbReference type="NCBI Taxonomy" id="7936"/>
    <lineage>
        <taxon>Eukaryota</taxon>
        <taxon>Metazoa</taxon>
        <taxon>Chordata</taxon>
        <taxon>Craniata</taxon>
        <taxon>Vertebrata</taxon>
        <taxon>Euteleostomi</taxon>
        <taxon>Actinopterygii</taxon>
        <taxon>Neopterygii</taxon>
        <taxon>Teleostei</taxon>
        <taxon>Anguilliformes</taxon>
        <taxon>Anguillidae</taxon>
        <taxon>Anguilla</taxon>
    </lineage>
</organism>